<evidence type="ECO:0000256" key="2">
    <source>
        <dbReference type="ARBA" id="ARBA00023125"/>
    </source>
</evidence>
<dbReference type="EMBL" id="CP009889">
    <property type="protein sequence ID" value="AIY67508.1"/>
    <property type="molecule type" value="Genomic_DNA"/>
</dbReference>
<dbReference type="OrthoDB" id="5582699at2"/>
<keyword evidence="1" id="KW-0805">Transcription regulation</keyword>
<dbReference type="STRING" id="1348114.OM33_21055"/>
<dbReference type="GO" id="GO:0000976">
    <property type="term" value="F:transcription cis-regulatory region binding"/>
    <property type="evidence" value="ECO:0007669"/>
    <property type="project" value="TreeGrafter"/>
</dbReference>
<evidence type="ECO:0000259" key="4">
    <source>
        <dbReference type="PROSITE" id="PS01124"/>
    </source>
</evidence>
<dbReference type="InterPro" id="IPR018060">
    <property type="entry name" value="HTH_AraC"/>
</dbReference>
<dbReference type="Pfam" id="PF12833">
    <property type="entry name" value="HTH_18"/>
    <property type="match status" value="1"/>
</dbReference>
<proteinExistence type="predicted"/>
<dbReference type="SMART" id="SM00342">
    <property type="entry name" value="HTH_ARAC"/>
    <property type="match status" value="1"/>
</dbReference>
<dbReference type="eggNOG" id="COG2207">
    <property type="taxonomic scope" value="Bacteria"/>
</dbReference>
<dbReference type="Proteomes" id="UP000030341">
    <property type="component" value="Chromosome 2"/>
</dbReference>
<dbReference type="Gene3D" id="1.10.10.60">
    <property type="entry name" value="Homeodomain-like"/>
    <property type="match status" value="1"/>
</dbReference>
<dbReference type="HOGENOM" id="CLU_047522_1_1_6"/>
<dbReference type="Pfam" id="PF12625">
    <property type="entry name" value="Arabinose_bd"/>
    <property type="match status" value="1"/>
</dbReference>
<evidence type="ECO:0000313" key="6">
    <source>
        <dbReference type="Proteomes" id="UP000030341"/>
    </source>
</evidence>
<gene>
    <name evidence="5" type="ORF">OM33_21055</name>
</gene>
<organism evidence="5 6">
    <name type="scientific">Pseudoalteromonas piratica</name>
    <dbReference type="NCBI Taxonomy" id="1348114"/>
    <lineage>
        <taxon>Bacteria</taxon>
        <taxon>Pseudomonadati</taxon>
        <taxon>Pseudomonadota</taxon>
        <taxon>Gammaproteobacteria</taxon>
        <taxon>Alteromonadales</taxon>
        <taxon>Pseudoalteromonadaceae</taxon>
        <taxon>Pseudoalteromonas</taxon>
    </lineage>
</organism>
<sequence>MKRASKFTIPPNWKVLFNDLGISLHEVLAHAGLPQQLFEQNKVQLTPSQYFDLWHGIEAVSNNDEMPLKVAEVISLESCDVPIYAALCSTDLNAALARLRDYKPLIGPLTLDIKQDASSTTLTLGCYGHKGELPKTLNLVEMIFFTQLARLATRERIPAQKVVLPLLPKSLAKYEAFFGCEISQGENAQISFSAKDAATPFLTDNQAMLALFDGELQKKLDAIQSDDSLSEKVAAVLVGSLPQGESSADFVAKHMAMSKRTLQRKLASENQSFQSVLQNVRQELAAHYLTQTNLPMQEVSFLLGFHEYNSFVRAYNSWTGCSPSQIRSTANH</sequence>
<dbReference type="InterPro" id="IPR032687">
    <property type="entry name" value="AraC-type_N"/>
</dbReference>
<dbReference type="SUPFAM" id="SSF46689">
    <property type="entry name" value="Homeodomain-like"/>
    <property type="match status" value="1"/>
</dbReference>
<keyword evidence="2" id="KW-0238">DNA-binding</keyword>
<reference evidence="5 6" key="1">
    <citation type="submission" date="2014-11" db="EMBL/GenBank/DDBJ databases">
        <title>Complete Genome Sequence of Pseudoalteromonas sp. Strain OCN003 Isolated from Kaneohe Bay, Oahu, Hawaii.</title>
        <authorList>
            <person name="Beurmann S."/>
            <person name="Videau P."/>
            <person name="Ushijima B."/>
            <person name="Smith A.M."/>
            <person name="Aeby G.S."/>
            <person name="Callahan S.M."/>
            <person name="Belcaid M."/>
        </authorList>
    </citation>
    <scope>NUCLEOTIDE SEQUENCE [LARGE SCALE GENOMIC DNA]</scope>
    <source>
        <strain evidence="5 6">OCN003</strain>
    </source>
</reference>
<dbReference type="PROSITE" id="PS01124">
    <property type="entry name" value="HTH_ARAC_FAMILY_2"/>
    <property type="match status" value="1"/>
</dbReference>
<dbReference type="KEGG" id="pseo:OM33_21055"/>
<dbReference type="InterPro" id="IPR009057">
    <property type="entry name" value="Homeodomain-like_sf"/>
</dbReference>
<dbReference type="PANTHER" id="PTHR47894">
    <property type="entry name" value="HTH-TYPE TRANSCRIPTIONAL REGULATOR GADX"/>
    <property type="match status" value="1"/>
</dbReference>
<keyword evidence="6" id="KW-1185">Reference proteome</keyword>
<dbReference type="AlphaFoldDB" id="A0A0A7ELT0"/>
<evidence type="ECO:0000313" key="5">
    <source>
        <dbReference type="EMBL" id="AIY67508.1"/>
    </source>
</evidence>
<dbReference type="GO" id="GO:0003700">
    <property type="term" value="F:DNA-binding transcription factor activity"/>
    <property type="evidence" value="ECO:0007669"/>
    <property type="project" value="InterPro"/>
</dbReference>
<feature type="domain" description="HTH araC/xylS-type" evidence="4">
    <location>
        <begin position="231"/>
        <end position="329"/>
    </location>
</feature>
<keyword evidence="3" id="KW-0804">Transcription</keyword>
<dbReference type="RefSeq" id="WP_040136560.1">
    <property type="nucleotide sequence ID" value="NZ_CP009889.1"/>
</dbReference>
<dbReference type="PANTHER" id="PTHR47894:SF1">
    <property type="entry name" value="HTH-TYPE TRANSCRIPTIONAL REGULATOR VQSM"/>
    <property type="match status" value="1"/>
</dbReference>
<evidence type="ECO:0000256" key="1">
    <source>
        <dbReference type="ARBA" id="ARBA00023015"/>
    </source>
</evidence>
<name>A0A0A7ELT0_9GAMM</name>
<accession>A0A0A7ELT0</accession>
<dbReference type="GO" id="GO:0005829">
    <property type="term" value="C:cytosol"/>
    <property type="evidence" value="ECO:0007669"/>
    <property type="project" value="TreeGrafter"/>
</dbReference>
<protein>
    <submittedName>
        <fullName evidence="5">AraC family transcriptional regulator</fullName>
    </submittedName>
</protein>
<evidence type="ECO:0000256" key="3">
    <source>
        <dbReference type="ARBA" id="ARBA00023163"/>
    </source>
</evidence>